<evidence type="ECO:0000256" key="1">
    <source>
        <dbReference type="SAM" id="Coils"/>
    </source>
</evidence>
<evidence type="ECO:0000256" key="2">
    <source>
        <dbReference type="SAM" id="Phobius"/>
    </source>
</evidence>
<dbReference type="AlphaFoldDB" id="A0A9D9EJQ5"/>
<dbReference type="Proteomes" id="UP000823637">
    <property type="component" value="Unassembled WGS sequence"/>
</dbReference>
<reference evidence="5" key="2">
    <citation type="journal article" date="2021" name="PeerJ">
        <title>Extensive microbial diversity within the chicken gut microbiome revealed by metagenomics and culture.</title>
        <authorList>
            <person name="Gilroy R."/>
            <person name="Ravi A."/>
            <person name="Getino M."/>
            <person name="Pursley I."/>
            <person name="Horton D.L."/>
            <person name="Alikhan N.F."/>
            <person name="Baker D."/>
            <person name="Gharbi K."/>
            <person name="Hall N."/>
            <person name="Watson M."/>
            <person name="Adriaenssens E.M."/>
            <person name="Foster-Nyarko E."/>
            <person name="Jarju S."/>
            <person name="Secka A."/>
            <person name="Antonio M."/>
            <person name="Oren A."/>
            <person name="Chaudhuri R.R."/>
            <person name="La Ragione R."/>
            <person name="Hildebrand F."/>
            <person name="Pallen M.J."/>
        </authorList>
    </citation>
    <scope>NUCLEOTIDE SEQUENCE</scope>
    <source>
        <strain evidence="5">D3-1215</strain>
    </source>
</reference>
<feature type="coiled-coil region" evidence="1">
    <location>
        <begin position="363"/>
        <end position="407"/>
    </location>
</feature>
<name>A0A9D9EJQ5_9BACT</name>
<dbReference type="InterPro" id="IPR045957">
    <property type="entry name" value="DUF6377"/>
</dbReference>
<feature type="domain" description="DUF6377" evidence="4">
    <location>
        <begin position="259"/>
        <end position="512"/>
    </location>
</feature>
<dbReference type="Pfam" id="PF19904">
    <property type="entry name" value="DUF6377"/>
    <property type="match status" value="1"/>
</dbReference>
<evidence type="ECO:0000313" key="6">
    <source>
        <dbReference type="Proteomes" id="UP000823637"/>
    </source>
</evidence>
<keyword evidence="3" id="KW-0732">Signal</keyword>
<keyword evidence="2" id="KW-1133">Transmembrane helix</keyword>
<keyword evidence="2" id="KW-0472">Membrane</keyword>
<keyword evidence="1" id="KW-0175">Coiled coil</keyword>
<proteinExistence type="predicted"/>
<sequence length="548" mass="63592">MKKVLFCLMVLTMPFHVSMAGAYSYDNALMLDSLDSVVRNRASYNRLKEDKISYIKQKYEESENLVYRFNVCGDLVNEYRGYVADSQMVYALQRVEMAAKMKDPFYKQLADMNYAEALASSGMYKEAAEELSRIRESDIYDNLLPYWYNLNRTISDWLSDFATTGKLKDYYGSRIDAYNDSLLKVNDRNSFTYAVVKADILDRKEQYAAALEVLTTYLENNECDLHESAIIYYCMAGAYMKMDDKEKAKYFLGLSAINDLRSSQREYISLRSLAMMLYADGDIQRSYVYLNTALDDALKCNARMRTFEVSQIFPVVVESYRSEINRQKSISETLSIVLSVVAVLFLAGSVYFYVQMRRKAALRKQTVQINEKLRVALEEIKNNNAELENLNARLRESNLIKEEYLTQYMEFCVAYMSNMDTLHKKINKCLQMGSVKDLREIVEDFSMKNEWKKFYATFDSTFLHLFPDFIEKFNSLLQDDAKVKVPEDGKLNTDLRVYALIRLGITDSVKIAHFLSFSVTTIYNVRTKLRNGAACARDEFESKVMEII</sequence>
<comment type="caution">
    <text evidence="5">The sequence shown here is derived from an EMBL/GenBank/DDBJ whole genome shotgun (WGS) entry which is preliminary data.</text>
</comment>
<protein>
    <recommendedName>
        <fullName evidence="4">DUF6377 domain-containing protein</fullName>
    </recommendedName>
</protein>
<feature type="signal peptide" evidence="3">
    <location>
        <begin position="1"/>
        <end position="22"/>
    </location>
</feature>
<dbReference type="EMBL" id="JADIMR010000022">
    <property type="protein sequence ID" value="MBO8446424.1"/>
    <property type="molecule type" value="Genomic_DNA"/>
</dbReference>
<keyword evidence="2" id="KW-0812">Transmembrane</keyword>
<gene>
    <name evidence="5" type="ORF">IAC32_01565</name>
</gene>
<feature type="transmembrane region" description="Helical" evidence="2">
    <location>
        <begin position="334"/>
        <end position="354"/>
    </location>
</feature>
<dbReference type="InterPro" id="IPR011990">
    <property type="entry name" value="TPR-like_helical_dom_sf"/>
</dbReference>
<feature type="chain" id="PRO_5039634641" description="DUF6377 domain-containing protein" evidence="3">
    <location>
        <begin position="23"/>
        <end position="548"/>
    </location>
</feature>
<accession>A0A9D9EJQ5</accession>
<organism evidence="5 6">
    <name type="scientific">Candidatus Enterocola intestinipullorum</name>
    <dbReference type="NCBI Taxonomy" id="2840783"/>
    <lineage>
        <taxon>Bacteria</taxon>
        <taxon>Pseudomonadati</taxon>
        <taxon>Bacteroidota</taxon>
        <taxon>Bacteroidia</taxon>
        <taxon>Bacteroidales</taxon>
        <taxon>Candidatus Enterocola</taxon>
    </lineage>
</organism>
<dbReference type="SUPFAM" id="SSF48452">
    <property type="entry name" value="TPR-like"/>
    <property type="match status" value="1"/>
</dbReference>
<evidence type="ECO:0000256" key="3">
    <source>
        <dbReference type="SAM" id="SignalP"/>
    </source>
</evidence>
<reference evidence="5" key="1">
    <citation type="submission" date="2020-10" db="EMBL/GenBank/DDBJ databases">
        <authorList>
            <person name="Gilroy R."/>
        </authorList>
    </citation>
    <scope>NUCLEOTIDE SEQUENCE</scope>
    <source>
        <strain evidence="5">D3-1215</strain>
    </source>
</reference>
<dbReference type="Gene3D" id="1.25.40.10">
    <property type="entry name" value="Tetratricopeptide repeat domain"/>
    <property type="match status" value="1"/>
</dbReference>
<evidence type="ECO:0000259" key="4">
    <source>
        <dbReference type="Pfam" id="PF19904"/>
    </source>
</evidence>
<evidence type="ECO:0000313" key="5">
    <source>
        <dbReference type="EMBL" id="MBO8446424.1"/>
    </source>
</evidence>